<dbReference type="SUPFAM" id="SSF55073">
    <property type="entry name" value="Nucleotide cyclase"/>
    <property type="match status" value="1"/>
</dbReference>
<evidence type="ECO:0000313" key="4">
    <source>
        <dbReference type="Proteomes" id="UP000191110"/>
    </source>
</evidence>
<dbReference type="InterPro" id="IPR029787">
    <property type="entry name" value="Nucleotide_cyclase"/>
</dbReference>
<dbReference type="InterPro" id="IPR007890">
    <property type="entry name" value="CHASE2"/>
</dbReference>
<dbReference type="GO" id="GO:0004016">
    <property type="term" value="F:adenylate cyclase activity"/>
    <property type="evidence" value="ECO:0007669"/>
    <property type="project" value="UniProtKB-ARBA"/>
</dbReference>
<dbReference type="EMBL" id="MPRL01000045">
    <property type="protein sequence ID" value="OOZ39659.1"/>
    <property type="molecule type" value="Genomic_DNA"/>
</dbReference>
<gene>
    <name evidence="3" type="ORF">BOW53_10615</name>
</gene>
<reference evidence="3 4" key="1">
    <citation type="submission" date="2016-11" db="EMBL/GenBank/DDBJ databases">
        <title>Mixed transmission modes and dynamic genome evolution in an obligate animal-bacterial symbiosis.</title>
        <authorList>
            <person name="Russell S.L."/>
            <person name="Corbett-Detig R.B."/>
            <person name="Cavanaugh C.M."/>
        </authorList>
    </citation>
    <scope>NUCLEOTIDE SEQUENCE [LARGE SCALE GENOMIC DNA]</scope>
    <source>
        <strain evidence="3">Sveles-Q1</strain>
    </source>
</reference>
<keyword evidence="4" id="KW-1185">Reference proteome</keyword>
<dbReference type="OrthoDB" id="9806704at2"/>
<feature type="domain" description="Guanylate cyclase" evidence="2">
    <location>
        <begin position="486"/>
        <end position="618"/>
    </location>
</feature>
<feature type="transmembrane region" description="Helical" evidence="1">
    <location>
        <begin position="394"/>
        <end position="414"/>
    </location>
</feature>
<evidence type="ECO:0000259" key="2">
    <source>
        <dbReference type="PROSITE" id="PS50125"/>
    </source>
</evidence>
<dbReference type="GO" id="GO:0006171">
    <property type="term" value="P:cAMP biosynthetic process"/>
    <property type="evidence" value="ECO:0007669"/>
    <property type="project" value="TreeGrafter"/>
</dbReference>
<dbReference type="PROSITE" id="PS51257">
    <property type="entry name" value="PROKAR_LIPOPROTEIN"/>
    <property type="match status" value="1"/>
</dbReference>
<evidence type="ECO:0000256" key="1">
    <source>
        <dbReference type="SAM" id="Phobius"/>
    </source>
</evidence>
<dbReference type="PANTHER" id="PTHR43081:SF1">
    <property type="entry name" value="ADENYLATE CYCLASE, TERMINAL-DIFFERENTIATION SPECIFIC"/>
    <property type="match status" value="1"/>
</dbReference>
<dbReference type="Pfam" id="PF05226">
    <property type="entry name" value="CHASE2"/>
    <property type="match status" value="1"/>
</dbReference>
<accession>A0A1T2L3L7</accession>
<dbReference type="SMART" id="SM00044">
    <property type="entry name" value="CYCc"/>
    <property type="match status" value="1"/>
</dbReference>
<dbReference type="InterPro" id="IPR050697">
    <property type="entry name" value="Adenylyl/Guanylyl_Cyclase_3/4"/>
</dbReference>
<comment type="caution">
    <text evidence="3">The sequence shown here is derived from an EMBL/GenBank/DDBJ whole genome shotgun (WGS) entry which is preliminary data.</text>
</comment>
<feature type="transmembrane region" description="Helical" evidence="1">
    <location>
        <begin position="420"/>
        <end position="443"/>
    </location>
</feature>
<dbReference type="Pfam" id="PF00211">
    <property type="entry name" value="Guanylate_cyc"/>
    <property type="match status" value="1"/>
</dbReference>
<dbReference type="RefSeq" id="WP_078484060.1">
    <property type="nucleotide sequence ID" value="NZ_MPRL01000045.1"/>
</dbReference>
<keyword evidence="1" id="KW-0812">Transmembrane</keyword>
<dbReference type="Gene3D" id="3.30.70.1230">
    <property type="entry name" value="Nucleotide cyclase"/>
    <property type="match status" value="1"/>
</dbReference>
<protein>
    <recommendedName>
        <fullName evidence="2">Guanylate cyclase domain-containing protein</fullName>
    </recommendedName>
</protein>
<dbReference type="PANTHER" id="PTHR43081">
    <property type="entry name" value="ADENYLATE CYCLASE, TERMINAL-DIFFERENTIATION SPECIFIC-RELATED"/>
    <property type="match status" value="1"/>
</dbReference>
<dbReference type="GO" id="GO:0035556">
    <property type="term" value="P:intracellular signal transduction"/>
    <property type="evidence" value="ECO:0007669"/>
    <property type="project" value="InterPro"/>
</dbReference>
<keyword evidence="1" id="KW-0472">Membrane</keyword>
<dbReference type="SMART" id="SM01080">
    <property type="entry name" value="CHASE2"/>
    <property type="match status" value="1"/>
</dbReference>
<dbReference type="PROSITE" id="PS50125">
    <property type="entry name" value="GUANYLATE_CYCLASE_2"/>
    <property type="match status" value="1"/>
</dbReference>
<evidence type="ECO:0000313" key="3">
    <source>
        <dbReference type="EMBL" id="OOZ39659.1"/>
    </source>
</evidence>
<dbReference type="InterPro" id="IPR001054">
    <property type="entry name" value="A/G_cyclase"/>
</dbReference>
<dbReference type="CDD" id="cd07302">
    <property type="entry name" value="CHD"/>
    <property type="match status" value="1"/>
</dbReference>
<proteinExistence type="predicted"/>
<organism evidence="3 4">
    <name type="scientific">Solemya pervernicosa gill symbiont</name>
    <dbReference type="NCBI Taxonomy" id="642797"/>
    <lineage>
        <taxon>Bacteria</taxon>
        <taxon>Pseudomonadati</taxon>
        <taxon>Pseudomonadota</taxon>
        <taxon>Gammaproteobacteria</taxon>
        <taxon>sulfur-oxidizing symbionts</taxon>
    </lineage>
</organism>
<keyword evidence="1" id="KW-1133">Transmembrane helix</keyword>
<name>A0A1T2L3L7_9GAMM</name>
<sequence>MLRRFFNTKYFPVSVGLFITLLACWMQITRVEPFHSLQKRMELIGYDLILRKTVHNQVAPDQRVIIVDIDEKSLKRIGRWPWPRNMLATMTQKLFEQGTVIVGYDQVFADAEENIARQLYTALESLDLGDAKSRSLLTDVEKIFNHDEQLAATIGQGDSVLGFMFNYSDVESARPAPPPAPFKISVAPSMTSIIEMPNYITNIESLEQNAIGHGFLTTFPDDDGIIRRTPLLLRYGEQIYPSLALEVVRSFLLLDDYSIHVEEIGDRYAVESILLGDKRIPTSDTGQVVVPFRGPSGSYRYVSASDVIEGLTPPGLFANSIVLVGTTAQGLNDLVPTPVESVFPGVEIHANIISAILDNSFLNVPAWAEGANLVILLITGLVLALLLPFLSPVMLLLSSVLVALIDFNLVSWLWSSHGYILNFASPIILTLMLAIPNMLYGLLNESQRRKELKSIFGQYIPPQLVEEMSKNNATDFGFEGESRVMTVLFADIRSFTTISESLSPSELKHLLNLFFTDMTRIIFENKGTIDKYVGDMIMAFWGAPIDDPNHRHHAILAALEMLKETERLKQSFKEQGLPEINIGIGLNTGTMSVGDMGSTFRRSYTVLGDAVNLGSRLEGQTKSYGVGLIVGETTHAEQTDILFRRLDLVQVKGKTEPVHIFEPICLRDEADEALFKEIEINEQAITLFQSGELKESLALYHSLAGSHPEIMVYRIYIGRINEILESNTPLDDWSGVHVLTTK</sequence>
<dbReference type="Proteomes" id="UP000191110">
    <property type="component" value="Unassembled WGS sequence"/>
</dbReference>
<dbReference type="AlphaFoldDB" id="A0A1T2L3L7"/>